<reference evidence="2" key="1">
    <citation type="submission" date="2021-01" db="EMBL/GenBank/DDBJ databases">
        <title>Genome public.</title>
        <authorList>
            <person name="Liu C."/>
            <person name="Sun Q."/>
        </authorList>
    </citation>
    <scope>NUCLEOTIDE SEQUENCE [LARGE SCALE GENOMIC DNA]</scope>
    <source>
        <strain evidence="2">YIM B02567</strain>
    </source>
</reference>
<evidence type="ECO:0000313" key="2">
    <source>
        <dbReference type="Proteomes" id="UP000628669"/>
    </source>
</evidence>
<dbReference type="Proteomes" id="UP000628669">
    <property type="component" value="Unassembled WGS sequence"/>
</dbReference>
<comment type="caution">
    <text evidence="1">The sequence shown here is derived from an EMBL/GenBank/DDBJ whole genome shotgun (WGS) entry which is preliminary data.</text>
</comment>
<evidence type="ECO:0000313" key="1">
    <source>
        <dbReference type="EMBL" id="MBK1896276.1"/>
    </source>
</evidence>
<keyword evidence="2" id="KW-1185">Reference proteome</keyword>
<protein>
    <submittedName>
        <fullName evidence="1">Uncharacterized protein</fullName>
    </submittedName>
</protein>
<organism evidence="1 2">
    <name type="scientific">Chryseobacterium paridis</name>
    <dbReference type="NCBI Taxonomy" id="2800328"/>
    <lineage>
        <taxon>Bacteria</taxon>
        <taxon>Pseudomonadati</taxon>
        <taxon>Bacteroidota</taxon>
        <taxon>Flavobacteriia</taxon>
        <taxon>Flavobacteriales</taxon>
        <taxon>Weeksellaceae</taxon>
        <taxon>Chryseobacterium group</taxon>
        <taxon>Chryseobacterium</taxon>
    </lineage>
</organism>
<dbReference type="EMBL" id="JAENHK010000010">
    <property type="protein sequence ID" value="MBK1896276.1"/>
    <property type="molecule type" value="Genomic_DNA"/>
</dbReference>
<sequence length="68" mass="8042">MKEKFKHLLGKTREEIAQEIGDGFNYPENEVWTYEVGRTWIGRRIILSITFKGKKAAEIAFFKSFRKC</sequence>
<gene>
    <name evidence="1" type="ORF">JHL15_10970</name>
</gene>
<name>A0ABS1FV22_9FLAO</name>
<proteinExistence type="predicted"/>
<accession>A0ABS1FV22</accession>